<comment type="caution">
    <text evidence="1">The sequence shown here is derived from an EMBL/GenBank/DDBJ whole genome shotgun (WGS) entry which is preliminary data.</text>
</comment>
<dbReference type="EMBL" id="CM056744">
    <property type="protein sequence ID" value="KAJ8666849.1"/>
    <property type="molecule type" value="Genomic_DNA"/>
</dbReference>
<reference evidence="1" key="1">
    <citation type="submission" date="2023-04" db="EMBL/GenBank/DDBJ databases">
        <title>A chromosome-level genome assembly of the parasitoid wasp Eretmocerus hayati.</title>
        <authorList>
            <person name="Zhong Y."/>
            <person name="Liu S."/>
            <person name="Liu Y."/>
        </authorList>
    </citation>
    <scope>NUCLEOTIDE SEQUENCE</scope>
    <source>
        <strain evidence="1">ZJU_SS_LIU_2023</strain>
    </source>
</reference>
<accession>A0ACC2N6M6</accession>
<organism evidence="1 2">
    <name type="scientific">Eretmocerus hayati</name>
    <dbReference type="NCBI Taxonomy" id="131215"/>
    <lineage>
        <taxon>Eukaryota</taxon>
        <taxon>Metazoa</taxon>
        <taxon>Ecdysozoa</taxon>
        <taxon>Arthropoda</taxon>
        <taxon>Hexapoda</taxon>
        <taxon>Insecta</taxon>
        <taxon>Pterygota</taxon>
        <taxon>Neoptera</taxon>
        <taxon>Endopterygota</taxon>
        <taxon>Hymenoptera</taxon>
        <taxon>Apocrita</taxon>
        <taxon>Proctotrupomorpha</taxon>
        <taxon>Chalcidoidea</taxon>
        <taxon>Aphelinidae</taxon>
        <taxon>Aphelininae</taxon>
        <taxon>Eretmocerus</taxon>
    </lineage>
</organism>
<protein>
    <submittedName>
        <fullName evidence="1">Uncharacterized protein</fullName>
    </submittedName>
</protein>
<evidence type="ECO:0000313" key="2">
    <source>
        <dbReference type="Proteomes" id="UP001239111"/>
    </source>
</evidence>
<keyword evidence="2" id="KW-1185">Reference proteome</keyword>
<evidence type="ECO:0000313" key="1">
    <source>
        <dbReference type="EMBL" id="KAJ8666849.1"/>
    </source>
</evidence>
<sequence>MSMMRIARAANCVSRSRLKVTSCFISHHSLKKAYKVSQVQFKSSIKIPRPIKSQRCDFHTSERRNIPPVLALVIRPIIRIAALLFGRRFKKWYASRTPEEKEEFLEWFRSRRKYFLGGIGLYFFSLFLYYISHLEYDPLTKRSQFIMLNKEQREQLAKITFETHLKDFESILLPKTHPTYSRLLRVTAKLINANRDLPSFKDKRWTLTVVDSPKKNAYVLPGGNIFVFLGVLQMVENDDQLAIVLAHEMAHAVLNHSYEQVSRGVITELILALPIAITWAIFPDLLAGFLLLLGQSIIDVFHTLPYSRALETEADTVGLLIAAKACTDIREAVVFWGTMRTLTDLKIEPNQVPWLSTHPDHGDREKRLNSLLAEALQYRHKIGCPMLSDVDPRKSFYQRTQQEQVARLKQRGVIPS</sequence>
<gene>
    <name evidence="1" type="ORF">QAD02_008511</name>
</gene>
<dbReference type="Proteomes" id="UP001239111">
    <property type="component" value="Chromosome 4"/>
</dbReference>
<name>A0ACC2N6M6_9HYME</name>
<proteinExistence type="predicted"/>